<protein>
    <submittedName>
        <fullName evidence="1">Pre-mRNA processing RNA-helicase</fullName>
        <ecNumber evidence="1">3.6.4.13</ecNumber>
    </submittedName>
</protein>
<comment type="caution">
    <text evidence="1">The sequence shown here is derived from an EMBL/GenBank/DDBJ whole genome shotgun (WGS) entry which is preliminary data.</text>
</comment>
<organism evidence="1 2">
    <name type="scientific">Coemansia helicoidea</name>
    <dbReference type="NCBI Taxonomy" id="1286919"/>
    <lineage>
        <taxon>Eukaryota</taxon>
        <taxon>Fungi</taxon>
        <taxon>Fungi incertae sedis</taxon>
        <taxon>Zoopagomycota</taxon>
        <taxon>Kickxellomycotina</taxon>
        <taxon>Kickxellomycetes</taxon>
        <taxon>Kickxellales</taxon>
        <taxon>Kickxellaceae</taxon>
        <taxon>Coemansia</taxon>
    </lineage>
</organism>
<keyword evidence="1" id="KW-0378">Hydrolase</keyword>
<gene>
    <name evidence="1" type="primary">PRP5_2</name>
    <name evidence="1" type="ORF">H4R21_005830</name>
</gene>
<evidence type="ECO:0000313" key="2">
    <source>
        <dbReference type="Proteomes" id="UP001140087"/>
    </source>
</evidence>
<reference evidence="1" key="1">
    <citation type="submission" date="2022-07" db="EMBL/GenBank/DDBJ databases">
        <title>Phylogenomic reconstructions and comparative analyses of Kickxellomycotina fungi.</title>
        <authorList>
            <person name="Reynolds N.K."/>
            <person name="Stajich J.E."/>
            <person name="Barry K."/>
            <person name="Grigoriev I.V."/>
            <person name="Crous P."/>
            <person name="Smith M.E."/>
        </authorList>
    </citation>
    <scope>NUCLEOTIDE SEQUENCE</scope>
    <source>
        <strain evidence="1">BCRC 34780</strain>
    </source>
</reference>
<feature type="non-terminal residue" evidence="1">
    <location>
        <position position="1"/>
    </location>
</feature>
<name>A0ACC1KQT9_9FUNG</name>
<keyword evidence="2" id="KW-1185">Reference proteome</keyword>
<dbReference type="EC" id="3.6.4.13" evidence="1"/>
<evidence type="ECO:0000313" key="1">
    <source>
        <dbReference type="EMBL" id="KAJ2793595.1"/>
    </source>
</evidence>
<proteinExistence type="predicted"/>
<dbReference type="EMBL" id="JANBUN010002818">
    <property type="protein sequence ID" value="KAJ2793595.1"/>
    <property type="molecule type" value="Genomic_DNA"/>
</dbReference>
<accession>A0ACC1KQT9</accession>
<dbReference type="Proteomes" id="UP001140087">
    <property type="component" value="Unassembled WGS sequence"/>
</dbReference>
<sequence>ALSVVDQINQQLGTPAADAGHSGSGVGSAAPKTAGGSGKRDKGRADGPAGPIPVGAFGCELDINDYPQKARWRATNRDTLSQIIEQSGAAITTRGVFVPPGKPVPEGERKLHLIIEAETERAAEQAKNEIKRILTEATLAIMEQEARGSTGRYTVV</sequence>